<keyword evidence="2" id="KW-1185">Reference proteome</keyword>
<dbReference type="OrthoDB" id="74813at2759"/>
<comment type="caution">
    <text evidence="1">The sequence shown here is derived from an EMBL/GenBank/DDBJ whole genome shotgun (WGS) entry which is preliminary data.</text>
</comment>
<dbReference type="Proteomes" id="UP000298030">
    <property type="component" value="Unassembled WGS sequence"/>
</dbReference>
<organism evidence="1 2">
    <name type="scientific">Coprinellus micaceus</name>
    <name type="common">Glistening ink-cap mushroom</name>
    <name type="synonym">Coprinus micaceus</name>
    <dbReference type="NCBI Taxonomy" id="71717"/>
    <lineage>
        <taxon>Eukaryota</taxon>
        <taxon>Fungi</taxon>
        <taxon>Dikarya</taxon>
        <taxon>Basidiomycota</taxon>
        <taxon>Agaricomycotina</taxon>
        <taxon>Agaricomycetes</taxon>
        <taxon>Agaricomycetidae</taxon>
        <taxon>Agaricales</taxon>
        <taxon>Agaricineae</taxon>
        <taxon>Psathyrellaceae</taxon>
        <taxon>Coprinellus</taxon>
    </lineage>
</organism>
<accession>A0A4Y7T432</accession>
<name>A0A4Y7T432_COPMI</name>
<reference evidence="1 2" key="1">
    <citation type="journal article" date="2019" name="Nat. Ecol. Evol.">
        <title>Megaphylogeny resolves global patterns of mushroom evolution.</title>
        <authorList>
            <person name="Varga T."/>
            <person name="Krizsan K."/>
            <person name="Foldi C."/>
            <person name="Dima B."/>
            <person name="Sanchez-Garcia M."/>
            <person name="Sanchez-Ramirez S."/>
            <person name="Szollosi G.J."/>
            <person name="Szarkandi J.G."/>
            <person name="Papp V."/>
            <person name="Albert L."/>
            <person name="Andreopoulos W."/>
            <person name="Angelini C."/>
            <person name="Antonin V."/>
            <person name="Barry K.W."/>
            <person name="Bougher N.L."/>
            <person name="Buchanan P."/>
            <person name="Buyck B."/>
            <person name="Bense V."/>
            <person name="Catcheside P."/>
            <person name="Chovatia M."/>
            <person name="Cooper J."/>
            <person name="Damon W."/>
            <person name="Desjardin D."/>
            <person name="Finy P."/>
            <person name="Geml J."/>
            <person name="Haridas S."/>
            <person name="Hughes K."/>
            <person name="Justo A."/>
            <person name="Karasinski D."/>
            <person name="Kautmanova I."/>
            <person name="Kiss B."/>
            <person name="Kocsube S."/>
            <person name="Kotiranta H."/>
            <person name="LaButti K.M."/>
            <person name="Lechner B.E."/>
            <person name="Liimatainen K."/>
            <person name="Lipzen A."/>
            <person name="Lukacs Z."/>
            <person name="Mihaltcheva S."/>
            <person name="Morgado L.N."/>
            <person name="Niskanen T."/>
            <person name="Noordeloos M.E."/>
            <person name="Ohm R.A."/>
            <person name="Ortiz-Santana B."/>
            <person name="Ovrebo C."/>
            <person name="Racz N."/>
            <person name="Riley R."/>
            <person name="Savchenko A."/>
            <person name="Shiryaev A."/>
            <person name="Soop K."/>
            <person name="Spirin V."/>
            <person name="Szebenyi C."/>
            <person name="Tomsovsky M."/>
            <person name="Tulloss R.E."/>
            <person name="Uehling J."/>
            <person name="Grigoriev I.V."/>
            <person name="Vagvolgyi C."/>
            <person name="Papp T."/>
            <person name="Martin F.M."/>
            <person name="Miettinen O."/>
            <person name="Hibbett D.S."/>
            <person name="Nagy L.G."/>
        </authorList>
    </citation>
    <scope>NUCLEOTIDE SEQUENCE [LARGE SCALE GENOMIC DNA]</scope>
    <source>
        <strain evidence="1 2">FP101781</strain>
    </source>
</reference>
<gene>
    <name evidence="1" type="ORF">FA13DRAFT_1815460</name>
</gene>
<evidence type="ECO:0000313" key="2">
    <source>
        <dbReference type="Proteomes" id="UP000298030"/>
    </source>
</evidence>
<dbReference type="EMBL" id="QPFP01000029">
    <property type="protein sequence ID" value="TEB28927.1"/>
    <property type="molecule type" value="Genomic_DNA"/>
</dbReference>
<evidence type="ECO:0000313" key="1">
    <source>
        <dbReference type="EMBL" id="TEB28927.1"/>
    </source>
</evidence>
<dbReference type="AlphaFoldDB" id="A0A4Y7T432"/>
<protein>
    <submittedName>
        <fullName evidence="1">Uncharacterized protein</fullName>
    </submittedName>
</protein>
<proteinExistence type="predicted"/>
<sequence>MWLWWRRSRLGLGRLLDGRALVSIPQRLAPTLCSASRASLQKDDNSLTIQHLDRPNAHEAAFSFGITSGEGEGEERSDTVGLRIRSERVRRVEGSHVIY</sequence>